<dbReference type="InterPro" id="IPR002035">
    <property type="entry name" value="VWF_A"/>
</dbReference>
<dbReference type="Gene3D" id="3.40.50.410">
    <property type="entry name" value="von Willebrand factor, type A domain"/>
    <property type="match status" value="1"/>
</dbReference>
<evidence type="ECO:0000256" key="1">
    <source>
        <dbReference type="SAM" id="MobiDB-lite"/>
    </source>
</evidence>
<dbReference type="EMBL" id="JBBBZM010000402">
    <property type="protein sequence ID" value="KAL0630726.1"/>
    <property type="molecule type" value="Genomic_DNA"/>
</dbReference>
<dbReference type="SUPFAM" id="SSF53300">
    <property type="entry name" value="vWA-like"/>
    <property type="match status" value="1"/>
</dbReference>
<sequence>MSGPSATAATAGAATGSNTGTDPTPKIPTVTVDECFKNFQKYIEHEKRGADESKIALKVFYKDDKSLQDLAPTAKTMIESLFALGCGKEIALQLSVLILYDLVMLIDDSSSMETEQGGERIKTFKRTMAEITSVYDLANPRGIRSVKFINSKKGFMNIRRGHLKKNFGSLKYDGMTRIGSALKERILTPHVWANPMTKPLLVMIITDGEPEGEPRGTLEMVIRDCVAAIEADPTRGNAAVSFHFSRVGDDPAAIALLQNLDDSATVGDNVDCLTVKDSLENLVDPGNRWTVLPKLLLGAIMSQWDELAGGIDKPEQAGEDTQRVPEEDTEVDGGEEEAYEDDDW</sequence>
<feature type="compositionally biased region" description="Acidic residues" evidence="1">
    <location>
        <begin position="327"/>
        <end position="344"/>
    </location>
</feature>
<proteinExistence type="predicted"/>
<keyword evidence="4" id="KW-1185">Reference proteome</keyword>
<feature type="region of interest" description="Disordered" evidence="1">
    <location>
        <begin position="1"/>
        <end position="27"/>
    </location>
</feature>
<evidence type="ECO:0000313" key="4">
    <source>
        <dbReference type="Proteomes" id="UP001447188"/>
    </source>
</evidence>
<reference evidence="3 4" key="1">
    <citation type="submission" date="2024-02" db="EMBL/GenBank/DDBJ databases">
        <title>Discinaceae phylogenomics.</title>
        <authorList>
            <person name="Dirks A.C."/>
            <person name="James T.Y."/>
        </authorList>
    </citation>
    <scope>NUCLEOTIDE SEQUENCE [LARGE SCALE GENOMIC DNA]</scope>
    <source>
        <strain evidence="3 4">ACD0624</strain>
    </source>
</reference>
<protein>
    <recommendedName>
        <fullName evidence="2">VWFA domain-containing protein</fullName>
    </recommendedName>
</protein>
<dbReference type="PROSITE" id="PS50234">
    <property type="entry name" value="VWFA"/>
    <property type="match status" value="1"/>
</dbReference>
<dbReference type="Proteomes" id="UP001447188">
    <property type="component" value="Unassembled WGS sequence"/>
</dbReference>
<feature type="region of interest" description="Disordered" evidence="1">
    <location>
        <begin position="309"/>
        <end position="344"/>
    </location>
</feature>
<dbReference type="PANTHER" id="PTHR34706">
    <property type="entry name" value="SLR1338 PROTEIN"/>
    <property type="match status" value="1"/>
</dbReference>
<feature type="domain" description="VWFA" evidence="2">
    <location>
        <begin position="101"/>
        <end position="295"/>
    </location>
</feature>
<evidence type="ECO:0000313" key="3">
    <source>
        <dbReference type="EMBL" id="KAL0630726.1"/>
    </source>
</evidence>
<dbReference type="InterPro" id="IPR036465">
    <property type="entry name" value="vWFA_dom_sf"/>
</dbReference>
<name>A0ABR3G447_9PEZI</name>
<feature type="compositionally biased region" description="Basic and acidic residues" evidence="1">
    <location>
        <begin position="312"/>
        <end position="326"/>
    </location>
</feature>
<dbReference type="PANTHER" id="PTHR34706:SF2">
    <property type="entry name" value="RFEF"/>
    <property type="match status" value="1"/>
</dbReference>
<gene>
    <name evidence="3" type="ORF">Q9L58_010425</name>
</gene>
<evidence type="ECO:0000259" key="2">
    <source>
        <dbReference type="PROSITE" id="PS50234"/>
    </source>
</evidence>
<comment type="caution">
    <text evidence="3">The sequence shown here is derived from an EMBL/GenBank/DDBJ whole genome shotgun (WGS) entry which is preliminary data.</text>
</comment>
<accession>A0ABR3G447</accession>
<feature type="compositionally biased region" description="Low complexity" evidence="1">
    <location>
        <begin position="1"/>
        <end position="21"/>
    </location>
</feature>
<organism evidence="3 4">
    <name type="scientific">Discina gigas</name>
    <dbReference type="NCBI Taxonomy" id="1032678"/>
    <lineage>
        <taxon>Eukaryota</taxon>
        <taxon>Fungi</taxon>
        <taxon>Dikarya</taxon>
        <taxon>Ascomycota</taxon>
        <taxon>Pezizomycotina</taxon>
        <taxon>Pezizomycetes</taxon>
        <taxon>Pezizales</taxon>
        <taxon>Discinaceae</taxon>
        <taxon>Discina</taxon>
    </lineage>
</organism>